<dbReference type="AlphaFoldDB" id="A0A7R7EQK7"/>
<keyword evidence="1" id="KW-1133">Transmembrane helix</keyword>
<protein>
    <submittedName>
        <fullName evidence="2">Uncharacterized protein</fullName>
    </submittedName>
</protein>
<evidence type="ECO:0000313" key="2">
    <source>
        <dbReference type="EMBL" id="BCN32956.1"/>
    </source>
</evidence>
<organism evidence="2 3">
    <name type="scientific">Anaeromicropila herbilytica</name>
    <dbReference type="NCBI Taxonomy" id="2785025"/>
    <lineage>
        <taxon>Bacteria</taxon>
        <taxon>Bacillati</taxon>
        <taxon>Bacillota</taxon>
        <taxon>Clostridia</taxon>
        <taxon>Lachnospirales</taxon>
        <taxon>Lachnospiraceae</taxon>
        <taxon>Anaeromicropila</taxon>
    </lineage>
</organism>
<name>A0A7R7EQK7_9FIRM</name>
<feature type="transmembrane region" description="Helical" evidence="1">
    <location>
        <begin position="6"/>
        <end position="25"/>
    </location>
</feature>
<evidence type="ECO:0000256" key="1">
    <source>
        <dbReference type="SAM" id="Phobius"/>
    </source>
</evidence>
<dbReference type="KEGG" id="ahb:bsdtb5_42510"/>
<accession>A0A7R7EQK7</accession>
<dbReference type="RefSeq" id="WP_271713951.1">
    <property type="nucleotide sequence ID" value="NZ_AP024169.1"/>
</dbReference>
<proteinExistence type="predicted"/>
<feature type="transmembrane region" description="Helical" evidence="1">
    <location>
        <begin position="61"/>
        <end position="78"/>
    </location>
</feature>
<keyword evidence="3" id="KW-1185">Reference proteome</keyword>
<sequence>MNKIVFVLITLTYASMTIMSVITNINKRRETIFQSTNIIEIVGSILIVLSNLECFYSRNTHLIYLLLGLLLIWIATLMKSSYKFEKVNNIGLLMNGILFILVLFLFFRIKN</sequence>
<keyword evidence="1" id="KW-0812">Transmembrane</keyword>
<gene>
    <name evidence="2" type="ORF">bsdtb5_42510</name>
</gene>
<feature type="transmembrane region" description="Helical" evidence="1">
    <location>
        <begin position="90"/>
        <end position="109"/>
    </location>
</feature>
<reference evidence="2 3" key="1">
    <citation type="submission" date="2020-11" db="EMBL/GenBank/DDBJ databases">
        <title>Draft genome sequencing of a Lachnospiraceae strain isolated from anoxic soil subjected to BSD treatment.</title>
        <authorList>
            <person name="Uek A."/>
            <person name="Tonouchi A."/>
        </authorList>
    </citation>
    <scope>NUCLEOTIDE SEQUENCE [LARGE SCALE GENOMIC DNA]</scope>
    <source>
        <strain evidence="2 3">TB5</strain>
    </source>
</reference>
<evidence type="ECO:0000313" key="3">
    <source>
        <dbReference type="Proteomes" id="UP000595897"/>
    </source>
</evidence>
<dbReference type="EMBL" id="AP024169">
    <property type="protein sequence ID" value="BCN32956.1"/>
    <property type="molecule type" value="Genomic_DNA"/>
</dbReference>
<dbReference type="Proteomes" id="UP000595897">
    <property type="component" value="Chromosome"/>
</dbReference>
<keyword evidence="1" id="KW-0472">Membrane</keyword>